<sequence length="284" mass="31390">MDLLACHEVLTPASVHTQETFYADVDDILANLYVRERRNMPLSDYVVRVQTHGMKRSWRSQVYDWLVSIANTADFEPLTVALAINYLDRYLSVVSIKQSELELLALVCMLCASKFNEKDCLSVAEVGQMVDSKYTASQVAAVERALMKTLGWNLHVITPQHFLDSWIALMDPSSAAEVSVLCAKMLPKVSRDVTSLKFAPSEIAYSVLSLALQQLQLSACTPTYAGTSDRLVECEEIVEVIMQGKASNGAQRPKPSKRAASPTNVEDFDAATSPARQRPRPASS</sequence>
<dbReference type="SUPFAM" id="SSF47954">
    <property type="entry name" value="Cyclin-like"/>
    <property type="match status" value="2"/>
</dbReference>
<comment type="caution">
    <text evidence="7">The sequence shown here is derived from an EMBL/GenBank/DDBJ whole genome shotgun (WGS) entry which is preliminary data.</text>
</comment>
<proteinExistence type="inferred from homology"/>
<evidence type="ECO:0000313" key="7">
    <source>
        <dbReference type="EMBL" id="KAF0728883.1"/>
    </source>
</evidence>
<keyword evidence="1" id="KW-0132">Cell division</keyword>
<evidence type="ECO:0000256" key="2">
    <source>
        <dbReference type="ARBA" id="ARBA00023127"/>
    </source>
</evidence>
<comment type="similarity">
    <text evidence="4">Belongs to the cyclin family.</text>
</comment>
<dbReference type="FunFam" id="1.10.472.10:FF:000057">
    <property type="entry name" value="Cyclin N-terminal domain containing 2"/>
    <property type="match status" value="1"/>
</dbReference>
<organism evidence="7 8">
    <name type="scientific">Aphanomyces euteiches</name>
    <dbReference type="NCBI Taxonomy" id="100861"/>
    <lineage>
        <taxon>Eukaryota</taxon>
        <taxon>Sar</taxon>
        <taxon>Stramenopiles</taxon>
        <taxon>Oomycota</taxon>
        <taxon>Saprolegniomycetes</taxon>
        <taxon>Saprolegniales</taxon>
        <taxon>Verrucalvaceae</taxon>
        <taxon>Aphanomyces</taxon>
    </lineage>
</organism>
<protein>
    <recommendedName>
        <fullName evidence="6">Cyclin-like domain-containing protein</fullName>
    </recommendedName>
</protein>
<dbReference type="Gene3D" id="1.10.472.10">
    <property type="entry name" value="Cyclin-like"/>
    <property type="match status" value="2"/>
</dbReference>
<evidence type="ECO:0000256" key="5">
    <source>
        <dbReference type="SAM" id="MobiDB-lite"/>
    </source>
</evidence>
<gene>
    <name evidence="7" type="ORF">Ae201684_013452</name>
</gene>
<evidence type="ECO:0000256" key="4">
    <source>
        <dbReference type="RuleBase" id="RU000383"/>
    </source>
</evidence>
<dbReference type="InterPro" id="IPR013763">
    <property type="entry name" value="Cyclin-like_dom"/>
</dbReference>
<dbReference type="SMART" id="SM00385">
    <property type="entry name" value="CYCLIN"/>
    <property type="match status" value="1"/>
</dbReference>
<evidence type="ECO:0000256" key="3">
    <source>
        <dbReference type="ARBA" id="ARBA00023306"/>
    </source>
</evidence>
<dbReference type="InterPro" id="IPR048258">
    <property type="entry name" value="Cyclins_cyclin-box"/>
</dbReference>
<feature type="domain" description="Cyclin-like" evidence="6">
    <location>
        <begin position="64"/>
        <end position="148"/>
    </location>
</feature>
<keyword evidence="3" id="KW-0131">Cell cycle</keyword>
<dbReference type="GO" id="GO:0051301">
    <property type="term" value="P:cell division"/>
    <property type="evidence" value="ECO:0007669"/>
    <property type="project" value="UniProtKB-KW"/>
</dbReference>
<dbReference type="Proteomes" id="UP000481153">
    <property type="component" value="Unassembled WGS sequence"/>
</dbReference>
<accession>A0A6G0WNI7</accession>
<dbReference type="EMBL" id="VJMJ01000172">
    <property type="protein sequence ID" value="KAF0728883.1"/>
    <property type="molecule type" value="Genomic_DNA"/>
</dbReference>
<keyword evidence="2 4" id="KW-0195">Cyclin</keyword>
<dbReference type="PROSITE" id="PS00292">
    <property type="entry name" value="CYCLINS"/>
    <property type="match status" value="1"/>
</dbReference>
<evidence type="ECO:0000313" key="8">
    <source>
        <dbReference type="Proteomes" id="UP000481153"/>
    </source>
</evidence>
<evidence type="ECO:0000256" key="1">
    <source>
        <dbReference type="ARBA" id="ARBA00022618"/>
    </source>
</evidence>
<dbReference type="InterPro" id="IPR036915">
    <property type="entry name" value="Cyclin-like_sf"/>
</dbReference>
<reference evidence="7 8" key="1">
    <citation type="submission" date="2019-07" db="EMBL/GenBank/DDBJ databases">
        <title>Genomics analysis of Aphanomyces spp. identifies a new class of oomycete effector associated with host adaptation.</title>
        <authorList>
            <person name="Gaulin E."/>
        </authorList>
    </citation>
    <scope>NUCLEOTIDE SEQUENCE [LARGE SCALE GENOMIC DNA]</scope>
    <source>
        <strain evidence="7 8">ATCC 201684</strain>
    </source>
</reference>
<feature type="region of interest" description="Disordered" evidence="5">
    <location>
        <begin position="245"/>
        <end position="284"/>
    </location>
</feature>
<dbReference type="VEuPathDB" id="FungiDB:AeMF1_016438"/>
<dbReference type="AlphaFoldDB" id="A0A6G0WNI7"/>
<evidence type="ECO:0000259" key="6">
    <source>
        <dbReference type="SMART" id="SM00385"/>
    </source>
</evidence>
<name>A0A6G0WNI7_9STRA</name>
<dbReference type="InterPro" id="IPR039361">
    <property type="entry name" value="Cyclin"/>
</dbReference>
<keyword evidence="8" id="KW-1185">Reference proteome</keyword>
<dbReference type="InterPro" id="IPR006671">
    <property type="entry name" value="Cyclin_N"/>
</dbReference>
<dbReference type="Pfam" id="PF00134">
    <property type="entry name" value="Cyclin_N"/>
    <property type="match status" value="1"/>
</dbReference>
<dbReference type="PANTHER" id="PTHR10177">
    <property type="entry name" value="CYCLINS"/>
    <property type="match status" value="1"/>
</dbReference>